<organism evidence="1">
    <name type="scientific">uncultured Caudovirales phage</name>
    <dbReference type="NCBI Taxonomy" id="2100421"/>
    <lineage>
        <taxon>Viruses</taxon>
        <taxon>Duplodnaviria</taxon>
        <taxon>Heunggongvirae</taxon>
        <taxon>Uroviricota</taxon>
        <taxon>Caudoviricetes</taxon>
        <taxon>Peduoviridae</taxon>
        <taxon>Maltschvirus</taxon>
        <taxon>Maltschvirus maltsch</taxon>
    </lineage>
</organism>
<sequence length="112" mass="13313">MENKKWTRKESEQNKNKLLQELKDLPTSEENLDWVIKELDQLIDEEEVRQNKQDIPKNLINFIDELVGDKKNDKYHISPLVIDPITNNFQHSIIEINNGIKTIKYKLKIESL</sequence>
<reference evidence="1" key="1">
    <citation type="submission" date="2020-04" db="EMBL/GenBank/DDBJ databases">
        <authorList>
            <person name="Chiriac C."/>
            <person name="Salcher M."/>
            <person name="Ghai R."/>
            <person name="Kavagutti S V."/>
        </authorList>
    </citation>
    <scope>NUCLEOTIDE SEQUENCE</scope>
</reference>
<dbReference type="EMBL" id="LR796345">
    <property type="protein sequence ID" value="CAB4138587.1"/>
    <property type="molecule type" value="Genomic_DNA"/>
</dbReference>
<accession>A0A6J5LZU0</accession>
<evidence type="ECO:0000313" key="1">
    <source>
        <dbReference type="EMBL" id="CAB4138587.1"/>
    </source>
</evidence>
<gene>
    <name evidence="1" type="ORF">UFOVP331_147</name>
</gene>
<protein>
    <submittedName>
        <fullName evidence="1">Uncharacterized protein</fullName>
    </submittedName>
</protein>
<name>A0A6J5LZU0_9CAUD</name>
<proteinExistence type="predicted"/>